<evidence type="ECO:0000313" key="8">
    <source>
        <dbReference type="EMBL" id="TPE52271.1"/>
    </source>
</evidence>
<dbReference type="Proteomes" id="UP000319255">
    <property type="component" value="Unassembled WGS sequence"/>
</dbReference>
<comment type="pathway">
    <text evidence="1">Cofactor biosynthesis; ubiquinone biosynthesis.</text>
</comment>
<accession>A0A501WYY1</accession>
<keyword evidence="5" id="KW-0446">Lipid-binding</keyword>
<protein>
    <submittedName>
        <fullName evidence="8">COQ9 family protein</fullName>
    </submittedName>
</protein>
<keyword evidence="4" id="KW-0809">Transit peptide</keyword>
<comment type="similarity">
    <text evidence="2">Belongs to the COQ9 family.</text>
</comment>
<keyword evidence="3" id="KW-0831">Ubiquinone biosynthesis</keyword>
<dbReference type="AlphaFoldDB" id="A0A501WYY1"/>
<evidence type="ECO:0000313" key="9">
    <source>
        <dbReference type="Proteomes" id="UP000319255"/>
    </source>
</evidence>
<keyword evidence="9" id="KW-1185">Reference proteome</keyword>
<feature type="domain" description="COQ9 C-terminal" evidence="7">
    <location>
        <begin position="126"/>
        <end position="196"/>
    </location>
</feature>
<evidence type="ECO:0000256" key="1">
    <source>
        <dbReference type="ARBA" id="ARBA00004749"/>
    </source>
</evidence>
<sequence length="239" mass="26179">MPASGTEVANPVGGKRLRAHVIAAALPHVPFDGWTDKTLALAIAEAGVDPALARFEFARGGLDLLLAYHRARDRDFAERLAALDLEGLRFRDKVAVAIDTRLDVVAGEKDAVRRGVALLALPRHAPEGALALWHTADAIWTALGDTSDDFNWYSKRATLSAIYSSALLYWLGEDEPGFPRTRAFTRRRIEDLMRFEKAKARIGANPVARAVLSGPLRLLGRVRAPAAPPRRDLPGWYAD</sequence>
<evidence type="ECO:0000256" key="4">
    <source>
        <dbReference type="ARBA" id="ARBA00022946"/>
    </source>
</evidence>
<dbReference type="PANTHER" id="PTHR21427:SF19">
    <property type="entry name" value="UBIQUINONE BIOSYNTHESIS PROTEIN COQ9, MITOCHONDRIAL"/>
    <property type="match status" value="1"/>
</dbReference>
<evidence type="ECO:0000259" key="7">
    <source>
        <dbReference type="Pfam" id="PF08511"/>
    </source>
</evidence>
<dbReference type="NCBIfam" id="TIGR02396">
    <property type="entry name" value="diverge_rpsU"/>
    <property type="match status" value="1"/>
</dbReference>
<dbReference type="Gene3D" id="1.10.357.10">
    <property type="entry name" value="Tetracycline Repressor, domain 2"/>
    <property type="match status" value="1"/>
</dbReference>
<organism evidence="8 9">
    <name type="scientific">Amaricoccus solimangrovi</name>
    <dbReference type="NCBI Taxonomy" id="2589815"/>
    <lineage>
        <taxon>Bacteria</taxon>
        <taxon>Pseudomonadati</taxon>
        <taxon>Pseudomonadota</taxon>
        <taxon>Alphaproteobacteria</taxon>
        <taxon>Rhodobacterales</taxon>
        <taxon>Paracoccaceae</taxon>
        <taxon>Amaricoccus</taxon>
    </lineage>
</organism>
<evidence type="ECO:0000256" key="6">
    <source>
        <dbReference type="ARBA" id="ARBA00058104"/>
    </source>
</evidence>
<dbReference type="InterPro" id="IPR012762">
    <property type="entry name" value="Ubiq_biosynth_COQ9"/>
</dbReference>
<dbReference type="GO" id="GO:0008289">
    <property type="term" value="F:lipid binding"/>
    <property type="evidence" value="ECO:0007669"/>
    <property type="project" value="UniProtKB-KW"/>
</dbReference>
<gene>
    <name evidence="8" type="ORF">FJM51_06675</name>
</gene>
<evidence type="ECO:0000256" key="2">
    <source>
        <dbReference type="ARBA" id="ARBA00010766"/>
    </source>
</evidence>
<dbReference type="GO" id="GO:0006744">
    <property type="term" value="P:ubiquinone biosynthetic process"/>
    <property type="evidence" value="ECO:0007669"/>
    <property type="project" value="UniProtKB-KW"/>
</dbReference>
<reference evidence="8 9" key="1">
    <citation type="submission" date="2019-06" db="EMBL/GenBank/DDBJ databases">
        <title>A novel bacterium of genus Amaricoccus, isolated from marine sediment.</title>
        <authorList>
            <person name="Huang H."/>
            <person name="Mo K."/>
            <person name="Hu Y."/>
        </authorList>
    </citation>
    <scope>NUCLEOTIDE SEQUENCE [LARGE SCALE GENOMIC DNA]</scope>
    <source>
        <strain evidence="8 9">HB172011</strain>
    </source>
</reference>
<dbReference type="OrthoDB" id="7201143at2"/>
<evidence type="ECO:0000256" key="3">
    <source>
        <dbReference type="ARBA" id="ARBA00022688"/>
    </source>
</evidence>
<proteinExistence type="inferred from homology"/>
<comment type="caution">
    <text evidence="8">The sequence shown here is derived from an EMBL/GenBank/DDBJ whole genome shotgun (WGS) entry which is preliminary data.</text>
</comment>
<dbReference type="PANTHER" id="PTHR21427">
    <property type="entry name" value="UBIQUINONE BIOSYNTHESIS PROTEIN COQ9, MITOCHONDRIAL"/>
    <property type="match status" value="1"/>
</dbReference>
<name>A0A501WYY1_9RHOB</name>
<dbReference type="Pfam" id="PF08511">
    <property type="entry name" value="COQ9"/>
    <property type="match status" value="1"/>
</dbReference>
<dbReference type="InterPro" id="IPR013718">
    <property type="entry name" value="COQ9_C"/>
</dbReference>
<dbReference type="EMBL" id="VFRP01000004">
    <property type="protein sequence ID" value="TPE52271.1"/>
    <property type="molecule type" value="Genomic_DNA"/>
</dbReference>
<comment type="function">
    <text evidence="6">Membrane-associated protein that warps the membrane surface to access and bind aromatic isoprenes with high specificity, including ubiquinone (CoQ) isoprene intermediates and presents them directly to COQ7, therefore facilitating the COQ7-mediated hydroxylase step. Participates in the biosynthesis of coenzyme Q, also named ubiquinone, an essential lipid-soluble electron transporter for aerobic cellular respiration.</text>
</comment>
<evidence type="ECO:0000256" key="5">
    <source>
        <dbReference type="ARBA" id="ARBA00023121"/>
    </source>
</evidence>